<evidence type="ECO:0000313" key="9">
    <source>
        <dbReference type="Proteomes" id="UP001634747"/>
    </source>
</evidence>
<dbReference type="InterPro" id="IPR050659">
    <property type="entry name" value="Peptidase_M24B"/>
</dbReference>
<comment type="caution">
    <text evidence="8">The sequence shown here is derived from an EMBL/GenBank/DDBJ whole genome shotgun (WGS) entry which is preliminary data.</text>
</comment>
<dbReference type="Pfam" id="PF01321">
    <property type="entry name" value="Creatinase_N"/>
    <property type="match status" value="1"/>
</dbReference>
<dbReference type="InterPro" id="IPR001131">
    <property type="entry name" value="Peptidase_M24B_aminopep-P_CS"/>
</dbReference>
<organism evidence="8 9">
    <name type="scientific">Terriglobus aquaticus</name>
    <dbReference type="NCBI Taxonomy" id="940139"/>
    <lineage>
        <taxon>Bacteria</taxon>
        <taxon>Pseudomonadati</taxon>
        <taxon>Acidobacteriota</taxon>
        <taxon>Terriglobia</taxon>
        <taxon>Terriglobales</taxon>
        <taxon>Acidobacteriaceae</taxon>
        <taxon>Terriglobus</taxon>
    </lineage>
</organism>
<sequence>MLERLRWKRLADHLRRNGSAALLVTHLPDVRYLCGFTGSSAALAIVVGPRGLRGRLFTDGRYRDQAASEVTGASVTITRGSPLPAAAKWLAAAGAVRCDVDAAHTSIAAQKQIVKILKGTHSPCRLRAVVSPVARLREVKDDIEQERLAAAARLGCELYDGMLTFIEPGMTEVEVAAELEYRARKAGAEGMSFETIVASGTRSSMPHARATANRIEAGALLTLDFGIMLDGYCSDMTRTLQVGQGTSRVRQRRQREVFEAVLAAQEAAVASVRHGVTAEAVDTAARNSLKAAGLAKWFTHSTGHGLGLEIHEGPRIAAKQTEPLCAGMVITIEPGVYLTGEFGVRIEDTVRVTEEGCEILTPAYKGWLEL</sequence>
<dbReference type="SUPFAM" id="SSF55920">
    <property type="entry name" value="Creatinase/aminopeptidase"/>
    <property type="match status" value="1"/>
</dbReference>
<dbReference type="InterPro" id="IPR000587">
    <property type="entry name" value="Creatinase_N"/>
</dbReference>
<proteinExistence type="inferred from homology"/>
<keyword evidence="4" id="KW-0482">Metalloprotease</keyword>
<dbReference type="InterPro" id="IPR036005">
    <property type="entry name" value="Creatinase/aminopeptidase-like"/>
</dbReference>
<evidence type="ECO:0000256" key="2">
    <source>
        <dbReference type="ARBA" id="ARBA00022723"/>
    </source>
</evidence>
<name>A0ABW9KKV6_9BACT</name>
<dbReference type="Gene3D" id="3.90.230.10">
    <property type="entry name" value="Creatinase/methionine aminopeptidase superfamily"/>
    <property type="match status" value="1"/>
</dbReference>
<dbReference type="InterPro" id="IPR029149">
    <property type="entry name" value="Creatin/AminoP/Spt16_N"/>
</dbReference>
<keyword evidence="3" id="KW-0378">Hydrolase</keyword>
<evidence type="ECO:0000259" key="6">
    <source>
        <dbReference type="Pfam" id="PF00557"/>
    </source>
</evidence>
<dbReference type="SUPFAM" id="SSF53092">
    <property type="entry name" value="Creatinase/prolidase N-terminal domain"/>
    <property type="match status" value="1"/>
</dbReference>
<feature type="domain" description="Creatinase N-terminal" evidence="7">
    <location>
        <begin position="6"/>
        <end position="138"/>
    </location>
</feature>
<evidence type="ECO:0000256" key="3">
    <source>
        <dbReference type="ARBA" id="ARBA00022801"/>
    </source>
</evidence>
<dbReference type="EMBL" id="JBJYXY010000001">
    <property type="protein sequence ID" value="MFN2975933.1"/>
    <property type="molecule type" value="Genomic_DNA"/>
</dbReference>
<evidence type="ECO:0000256" key="5">
    <source>
        <dbReference type="RuleBase" id="RU000590"/>
    </source>
</evidence>
<protein>
    <submittedName>
        <fullName evidence="8">M24 family metallopeptidase</fullName>
    </submittedName>
</protein>
<evidence type="ECO:0000259" key="7">
    <source>
        <dbReference type="Pfam" id="PF01321"/>
    </source>
</evidence>
<keyword evidence="9" id="KW-1185">Reference proteome</keyword>
<dbReference type="Pfam" id="PF00557">
    <property type="entry name" value="Peptidase_M24"/>
    <property type="match status" value="1"/>
</dbReference>
<evidence type="ECO:0000313" key="8">
    <source>
        <dbReference type="EMBL" id="MFN2975933.1"/>
    </source>
</evidence>
<dbReference type="InterPro" id="IPR000994">
    <property type="entry name" value="Pept_M24"/>
</dbReference>
<reference evidence="8 9" key="1">
    <citation type="submission" date="2024-12" db="EMBL/GenBank/DDBJ databases">
        <authorList>
            <person name="Lee Y."/>
        </authorList>
    </citation>
    <scope>NUCLEOTIDE SEQUENCE [LARGE SCALE GENOMIC DNA]</scope>
    <source>
        <strain evidence="8 9">03SUJ4</strain>
    </source>
</reference>
<accession>A0ABW9KKV6</accession>
<comment type="similarity">
    <text evidence="5">Belongs to the peptidase M24B family.</text>
</comment>
<keyword evidence="2 5" id="KW-0479">Metal-binding</keyword>
<gene>
    <name evidence="8" type="ORF">ACK2TP_09175</name>
</gene>
<dbReference type="PROSITE" id="PS00491">
    <property type="entry name" value="PROLINE_PEPTIDASE"/>
    <property type="match status" value="1"/>
</dbReference>
<dbReference type="Gene3D" id="3.40.350.10">
    <property type="entry name" value="Creatinase/prolidase N-terminal domain"/>
    <property type="match status" value="1"/>
</dbReference>
<dbReference type="PANTHER" id="PTHR46112:SF3">
    <property type="entry name" value="AMINOPEPTIDASE YPDF"/>
    <property type="match status" value="1"/>
</dbReference>
<feature type="domain" description="Peptidase M24" evidence="6">
    <location>
        <begin position="147"/>
        <end position="354"/>
    </location>
</feature>
<dbReference type="PANTHER" id="PTHR46112">
    <property type="entry name" value="AMINOPEPTIDASE"/>
    <property type="match status" value="1"/>
</dbReference>
<dbReference type="CDD" id="cd01092">
    <property type="entry name" value="APP-like"/>
    <property type="match status" value="1"/>
</dbReference>
<evidence type="ECO:0000256" key="1">
    <source>
        <dbReference type="ARBA" id="ARBA00022670"/>
    </source>
</evidence>
<dbReference type="Proteomes" id="UP001634747">
    <property type="component" value="Unassembled WGS sequence"/>
</dbReference>
<evidence type="ECO:0000256" key="4">
    <source>
        <dbReference type="ARBA" id="ARBA00023049"/>
    </source>
</evidence>
<keyword evidence="1" id="KW-0645">Protease</keyword>
<dbReference type="RefSeq" id="WP_263412561.1">
    <property type="nucleotide sequence ID" value="NZ_BAABBH010000001.1"/>
</dbReference>